<dbReference type="PANTHER" id="PTHR38136">
    <property type="entry name" value="DNA REPAIR PROTEIN"/>
    <property type="match status" value="1"/>
</dbReference>
<evidence type="ECO:0000259" key="3">
    <source>
        <dbReference type="Pfam" id="PF04895"/>
    </source>
</evidence>
<keyword evidence="1" id="KW-0234">DNA repair</keyword>
<dbReference type="PANTHER" id="PTHR38136:SF2">
    <property type="entry name" value="DNA REPAIR PROTEIN"/>
    <property type="match status" value="1"/>
</dbReference>
<dbReference type="InterPro" id="IPR006979">
    <property type="entry name" value="Nre_C"/>
</dbReference>
<feature type="domain" description="Archaeal Nre N-terminal" evidence="2">
    <location>
        <begin position="52"/>
        <end position="315"/>
    </location>
</feature>
<comment type="caution">
    <text evidence="1">Lacks conserved residue(s) required for the propagation of feature annotation.</text>
</comment>
<comment type="caution">
    <text evidence="4">The sequence shown here is derived from an EMBL/GenBank/DDBJ whole genome shotgun (WGS) entry which is preliminary data.</text>
</comment>
<keyword evidence="1" id="KW-0227">DNA damage</keyword>
<gene>
    <name evidence="4" type="ORF">ENM42_01910</name>
</gene>
<comment type="similarity">
    <text evidence="1">Belongs to the Nre family.</text>
</comment>
<dbReference type="HAMAP" id="MF_02096">
    <property type="entry name" value="Nre"/>
    <property type="match status" value="1"/>
</dbReference>
<dbReference type="Pfam" id="PF04895">
    <property type="entry name" value="Nre_C"/>
    <property type="match status" value="1"/>
</dbReference>
<comment type="function">
    <text evidence="1">Involved in DNA damage repair.</text>
</comment>
<dbReference type="EMBL" id="DRXS01000104">
    <property type="protein sequence ID" value="HHR40564.1"/>
    <property type="molecule type" value="Genomic_DNA"/>
</dbReference>
<reference evidence="4" key="1">
    <citation type="journal article" date="2020" name="mSystems">
        <title>Genome- and Community-Level Interaction Insights into Carbon Utilization and Element Cycling Functions of Hydrothermarchaeota in Hydrothermal Sediment.</title>
        <authorList>
            <person name="Zhou Z."/>
            <person name="Liu Y."/>
            <person name="Xu W."/>
            <person name="Pan J."/>
            <person name="Luo Z.H."/>
            <person name="Li M."/>
        </authorList>
    </citation>
    <scope>NUCLEOTIDE SEQUENCE [LARGE SCALE GENOMIC DNA]</scope>
    <source>
        <strain evidence="4">SpSt-1084</strain>
    </source>
</reference>
<proteinExistence type="inferred from homology"/>
<name>A0A7C5YBE5_CALS0</name>
<dbReference type="Pfam" id="PF04894">
    <property type="entry name" value="Nre_N"/>
    <property type="match status" value="1"/>
</dbReference>
<dbReference type="AlphaFoldDB" id="A0A7C5YBE5"/>
<feature type="domain" description="Archaeal Nre C-terminal" evidence="3">
    <location>
        <begin position="328"/>
        <end position="431"/>
    </location>
</feature>
<dbReference type="InterPro" id="IPR033167">
    <property type="entry name" value="Nre"/>
</dbReference>
<accession>A0A7C5YBE5</accession>
<organism evidence="4">
    <name type="scientific">Caldiarchaeum subterraneum</name>
    <dbReference type="NCBI Taxonomy" id="311458"/>
    <lineage>
        <taxon>Archaea</taxon>
        <taxon>Nitrososphaerota</taxon>
        <taxon>Candidatus Caldarchaeales</taxon>
        <taxon>Candidatus Caldarchaeaceae</taxon>
        <taxon>Candidatus Caldarchaeum</taxon>
    </lineage>
</organism>
<dbReference type="GO" id="GO:0006281">
    <property type="term" value="P:DNA repair"/>
    <property type="evidence" value="ECO:0007669"/>
    <property type="project" value="UniProtKB-UniRule"/>
</dbReference>
<evidence type="ECO:0000256" key="1">
    <source>
        <dbReference type="HAMAP-Rule" id="MF_02096"/>
    </source>
</evidence>
<protein>
    <recommendedName>
        <fullName evidence="1">DNA repair protein</fullName>
    </recommendedName>
</protein>
<sequence length="432" mass="48883">MPEQGFKTCSTRRSECGGRSQTGKNQLINGAHAASERYEKTTCKVCHGFARFCKISSCPYYRNLFTEAVFNKLSSKNVSGPSPPTLLVSEKGYPKVVVGPAILLVENTSPDFLEKPADWLNHSVSELLRLRISLLFGRTVKPVKTTDKMVKLLKESAASSKPVDVEAVFSGGYSFNPAFKVRTAPYGPSAKLENMHLVGNVSVPRKVDSLIHDPDLSATEALTTLHEGGFDEYYLTRLFSMGLLGTALERKLVPTEWSITAVDDILSRKLYEKVRRHRVISEYRVHSYQAVENVGHVILTPTPWMYELLEGWLKHVNSSPYSDYEIHKPRTTYAENTGGAYYAVRLSILRHLHQRKEQGGAIVFFEIHPRWIPLGVWRFREIIREALKRPGEKFQTIDEAIEHVSKKLDIPINKYIAASKLIPFIRHQQKLG</sequence>
<dbReference type="InterPro" id="IPR006978">
    <property type="entry name" value="Nre_N"/>
</dbReference>
<evidence type="ECO:0000313" key="4">
    <source>
        <dbReference type="EMBL" id="HHR40564.1"/>
    </source>
</evidence>
<evidence type="ECO:0000259" key="2">
    <source>
        <dbReference type="Pfam" id="PF04894"/>
    </source>
</evidence>